<feature type="transmembrane region" description="Helical" evidence="1">
    <location>
        <begin position="95"/>
        <end position="116"/>
    </location>
</feature>
<accession>A0A0L0W9N6</accession>
<gene>
    <name evidence="2" type="ORF">CLPU_8c00140</name>
</gene>
<evidence type="ECO:0000313" key="2">
    <source>
        <dbReference type="EMBL" id="KNF08249.1"/>
    </source>
</evidence>
<feature type="transmembrane region" description="Helical" evidence="1">
    <location>
        <begin position="65"/>
        <end position="83"/>
    </location>
</feature>
<keyword evidence="1" id="KW-1133">Transmembrane helix</keyword>
<dbReference type="Proteomes" id="UP000037267">
    <property type="component" value="Unassembled WGS sequence"/>
</dbReference>
<proteinExistence type="predicted"/>
<dbReference type="Pfam" id="PF05857">
    <property type="entry name" value="TraX"/>
    <property type="match status" value="1"/>
</dbReference>
<dbReference type="RefSeq" id="WP_082154163.1">
    <property type="nucleotide sequence ID" value="NZ_LGSS01000008.1"/>
</dbReference>
<feature type="transmembrane region" description="Helical" evidence="1">
    <location>
        <begin position="199"/>
        <end position="215"/>
    </location>
</feature>
<keyword evidence="1" id="KW-0472">Membrane</keyword>
<dbReference type="AlphaFoldDB" id="A0A0L0W9N6"/>
<dbReference type="OrthoDB" id="9781069at2"/>
<dbReference type="STRING" id="1503.CLPU_8c00140"/>
<keyword evidence="1" id="KW-0812">Transmembrane</keyword>
<comment type="caution">
    <text evidence="2">The sequence shown here is derived from an EMBL/GenBank/DDBJ whole genome shotgun (WGS) entry which is preliminary data.</text>
</comment>
<name>A0A0L0W9N6_GOTPU</name>
<feature type="transmembrane region" description="Helical" evidence="1">
    <location>
        <begin position="32"/>
        <end position="53"/>
    </location>
</feature>
<keyword evidence="3" id="KW-1185">Reference proteome</keyword>
<dbReference type="InterPro" id="IPR008875">
    <property type="entry name" value="TraX"/>
</dbReference>
<dbReference type="EMBL" id="LGSS01000008">
    <property type="protein sequence ID" value="KNF08249.1"/>
    <property type="molecule type" value="Genomic_DNA"/>
</dbReference>
<organism evidence="2 3">
    <name type="scientific">Gottschalkia purinilytica</name>
    <name type="common">Clostridium purinilyticum</name>
    <dbReference type="NCBI Taxonomy" id="1503"/>
    <lineage>
        <taxon>Bacteria</taxon>
        <taxon>Bacillati</taxon>
        <taxon>Bacillota</taxon>
        <taxon>Tissierellia</taxon>
        <taxon>Tissierellales</taxon>
        <taxon>Gottschalkiaceae</taxon>
        <taxon>Gottschalkia</taxon>
    </lineage>
</organism>
<feature type="transmembrane region" description="Helical" evidence="1">
    <location>
        <begin position="165"/>
        <end position="187"/>
    </location>
</feature>
<feature type="transmembrane region" description="Helical" evidence="1">
    <location>
        <begin position="128"/>
        <end position="158"/>
    </location>
</feature>
<sequence>MKIYTFKLKVLSLILMFIEHIYNFIPNRIPVWITYPGRIVAPIFFYFMVEGFFYARSRFWYAKRIFSWAIVMLLGTKLILLLINVKTIDTMINSIYLNIFLSLGCGVVLLSVIEWIKDNKFDKLNILLGLVLLIAISRVMMFLGTNIFGVFMTLIFYFFRDKKKLMVVAYLGSFLTLKLGYMFIYNIPFTYKALFIDDFQWMMVFGIIPILIYSRERELNNIFSK</sequence>
<protein>
    <submittedName>
        <fullName evidence="2">Putative F pilin acetylation protein, TraX family</fullName>
    </submittedName>
</protein>
<reference evidence="3" key="1">
    <citation type="submission" date="2015-07" db="EMBL/GenBank/DDBJ databases">
        <title>Draft genome sequence of the purine-degrading Gottschalkia purinilyticum DSM 1384 (formerly Clostridium purinilyticum).</title>
        <authorList>
            <person name="Poehlein A."/>
            <person name="Schiel-Bengelsdorf B."/>
            <person name="Bengelsdorf F.R."/>
            <person name="Daniel R."/>
            <person name="Duerre P."/>
        </authorList>
    </citation>
    <scope>NUCLEOTIDE SEQUENCE [LARGE SCALE GENOMIC DNA]</scope>
    <source>
        <strain evidence="3">DSM 1384</strain>
    </source>
</reference>
<evidence type="ECO:0000256" key="1">
    <source>
        <dbReference type="SAM" id="Phobius"/>
    </source>
</evidence>
<evidence type="ECO:0000313" key="3">
    <source>
        <dbReference type="Proteomes" id="UP000037267"/>
    </source>
</evidence>